<evidence type="ECO:0000313" key="2">
    <source>
        <dbReference type="Proteomes" id="UP000722459"/>
    </source>
</evidence>
<dbReference type="AlphaFoldDB" id="A0A8T5GDQ2"/>
<reference evidence="1" key="1">
    <citation type="journal article" date="2021" name="ISME J.">
        <title>Mercury methylation by metabolically versatile and cosmopolitan marine bacteria.</title>
        <authorList>
            <person name="Lin H."/>
            <person name="Ascher D.B."/>
            <person name="Myung Y."/>
            <person name="Lamborg C.H."/>
            <person name="Hallam S.J."/>
            <person name="Gionfriddo C.M."/>
            <person name="Holt K.E."/>
            <person name="Moreau J.W."/>
        </authorList>
    </citation>
    <scope>NUCLEOTIDE SEQUENCE</scope>
    <source>
        <strain evidence="1">SI075_bin30</strain>
    </source>
</reference>
<protein>
    <submittedName>
        <fullName evidence="1">Uncharacterized protein</fullName>
    </submittedName>
</protein>
<accession>A0A8T5GDQ2</accession>
<dbReference type="EMBL" id="JABJNZ010000014">
    <property type="protein sequence ID" value="MBT4870091.1"/>
    <property type="molecule type" value="Genomic_DNA"/>
</dbReference>
<dbReference type="Proteomes" id="UP000722459">
    <property type="component" value="Unassembled WGS sequence"/>
</dbReference>
<organism evidence="1 2">
    <name type="scientific">Candidatus Iainarchaeum sp</name>
    <dbReference type="NCBI Taxonomy" id="3101447"/>
    <lineage>
        <taxon>Archaea</taxon>
        <taxon>Candidatus Iainarchaeota</taxon>
        <taxon>Candidatus Iainarchaeia</taxon>
        <taxon>Candidatus Iainarchaeales</taxon>
        <taxon>Candidatus Iainarchaeaceae</taxon>
        <taxon>Candidatus Iainarchaeum</taxon>
    </lineage>
</organism>
<name>A0A8T5GDQ2_9ARCH</name>
<proteinExistence type="predicted"/>
<comment type="caution">
    <text evidence="1">The sequence shown here is derived from an EMBL/GenBank/DDBJ whole genome shotgun (WGS) entry which is preliminary data.</text>
</comment>
<sequence length="115" mass="13510">MKKHEPIKRKFLSRYPRLRKVFLKRGASSIDVNLLSMISLFNAIEKRKDRDNSKIKERLDKSRTVALSYFEHIQEEHTLSEIQQAAVGRAIDRLKNKFSKEGVVEAYNVTCQLKF</sequence>
<evidence type="ECO:0000313" key="1">
    <source>
        <dbReference type="EMBL" id="MBT4870091.1"/>
    </source>
</evidence>
<gene>
    <name evidence="1" type="ORF">HON47_00765</name>
</gene>